<sequence length="115" mass="13168">RSRPRRASDEVGEGAQIVPVRSPRQVRPRRRRGGMDDPYYRGDRDPRGGGGYPPRERERRGGGSRPPPYDEYRPSSGRPQQQGRDPSVAGDASYGGGHRHRDRRHSRRQREVMEP</sequence>
<dbReference type="EMBL" id="AGNL01027076">
    <property type="protein sequence ID" value="EJK57770.1"/>
    <property type="molecule type" value="Genomic_DNA"/>
</dbReference>
<gene>
    <name evidence="2" type="ORF">THAOC_22152</name>
</gene>
<name>K0RXS4_THAOC</name>
<accession>K0RXS4</accession>
<dbReference type="AlphaFoldDB" id="K0RXS4"/>
<organism evidence="2 3">
    <name type="scientific">Thalassiosira oceanica</name>
    <name type="common">Marine diatom</name>
    <dbReference type="NCBI Taxonomy" id="159749"/>
    <lineage>
        <taxon>Eukaryota</taxon>
        <taxon>Sar</taxon>
        <taxon>Stramenopiles</taxon>
        <taxon>Ochrophyta</taxon>
        <taxon>Bacillariophyta</taxon>
        <taxon>Coscinodiscophyceae</taxon>
        <taxon>Thalassiosirophycidae</taxon>
        <taxon>Thalassiosirales</taxon>
        <taxon>Thalassiosiraceae</taxon>
        <taxon>Thalassiosira</taxon>
    </lineage>
</organism>
<feature type="compositionally biased region" description="Basic and acidic residues" evidence="1">
    <location>
        <begin position="33"/>
        <end position="47"/>
    </location>
</feature>
<feature type="non-terminal residue" evidence="2">
    <location>
        <position position="1"/>
    </location>
</feature>
<proteinExistence type="predicted"/>
<dbReference type="Proteomes" id="UP000266841">
    <property type="component" value="Unassembled WGS sequence"/>
</dbReference>
<feature type="compositionally biased region" description="Basic residues" evidence="1">
    <location>
        <begin position="97"/>
        <end position="108"/>
    </location>
</feature>
<keyword evidence="3" id="KW-1185">Reference proteome</keyword>
<evidence type="ECO:0000313" key="3">
    <source>
        <dbReference type="Proteomes" id="UP000266841"/>
    </source>
</evidence>
<reference evidence="2 3" key="1">
    <citation type="journal article" date="2012" name="Genome Biol.">
        <title>Genome and low-iron response of an oceanic diatom adapted to chronic iron limitation.</title>
        <authorList>
            <person name="Lommer M."/>
            <person name="Specht M."/>
            <person name="Roy A.S."/>
            <person name="Kraemer L."/>
            <person name="Andreson R."/>
            <person name="Gutowska M.A."/>
            <person name="Wolf J."/>
            <person name="Bergner S.V."/>
            <person name="Schilhabel M.B."/>
            <person name="Klostermeier U.C."/>
            <person name="Beiko R.G."/>
            <person name="Rosenstiel P."/>
            <person name="Hippler M."/>
            <person name="Laroche J."/>
        </authorList>
    </citation>
    <scope>NUCLEOTIDE SEQUENCE [LARGE SCALE GENOMIC DNA]</scope>
    <source>
        <strain evidence="2 3">CCMP1005</strain>
    </source>
</reference>
<evidence type="ECO:0000256" key="1">
    <source>
        <dbReference type="SAM" id="MobiDB-lite"/>
    </source>
</evidence>
<comment type="caution">
    <text evidence="2">The sequence shown here is derived from an EMBL/GenBank/DDBJ whole genome shotgun (WGS) entry which is preliminary data.</text>
</comment>
<evidence type="ECO:0000313" key="2">
    <source>
        <dbReference type="EMBL" id="EJK57770.1"/>
    </source>
</evidence>
<protein>
    <submittedName>
        <fullName evidence="2">Uncharacterized protein</fullName>
    </submittedName>
</protein>
<feature type="region of interest" description="Disordered" evidence="1">
    <location>
        <begin position="1"/>
        <end position="115"/>
    </location>
</feature>